<accession>A0AAN7YM40</accession>
<comment type="caution">
    <text evidence="3">The sequence shown here is derived from an EMBL/GenBank/DDBJ whole genome shotgun (WGS) entry which is preliminary data.</text>
</comment>
<dbReference type="EMBL" id="JAVRRL010000079">
    <property type="protein sequence ID" value="KAK5108727.1"/>
    <property type="molecule type" value="Genomic_DNA"/>
</dbReference>
<name>A0AAN7YM40_9PEZI</name>
<dbReference type="Gene3D" id="1.10.10.1200">
    <property type="entry name" value="MAGE homology domain, winged helix WH1 motif"/>
    <property type="match status" value="1"/>
</dbReference>
<dbReference type="SMART" id="SM01373">
    <property type="entry name" value="MAGE"/>
    <property type="match status" value="1"/>
</dbReference>
<feature type="region of interest" description="Disordered" evidence="1">
    <location>
        <begin position="1"/>
        <end position="39"/>
    </location>
</feature>
<evidence type="ECO:0000313" key="4">
    <source>
        <dbReference type="Proteomes" id="UP001310890"/>
    </source>
</evidence>
<organism evidence="3 4">
    <name type="scientific">Meristemomyces frigidus</name>
    <dbReference type="NCBI Taxonomy" id="1508187"/>
    <lineage>
        <taxon>Eukaryota</taxon>
        <taxon>Fungi</taxon>
        <taxon>Dikarya</taxon>
        <taxon>Ascomycota</taxon>
        <taxon>Pezizomycotina</taxon>
        <taxon>Dothideomycetes</taxon>
        <taxon>Dothideomycetidae</taxon>
        <taxon>Mycosphaerellales</taxon>
        <taxon>Teratosphaeriaceae</taxon>
        <taxon>Meristemomyces</taxon>
    </lineage>
</organism>
<dbReference type="GO" id="GO:0006281">
    <property type="term" value="P:DNA repair"/>
    <property type="evidence" value="ECO:0007669"/>
    <property type="project" value="TreeGrafter"/>
</dbReference>
<dbReference type="Pfam" id="PF01454">
    <property type="entry name" value="MAGE"/>
    <property type="match status" value="1"/>
</dbReference>
<evidence type="ECO:0000256" key="1">
    <source>
        <dbReference type="SAM" id="MobiDB-lite"/>
    </source>
</evidence>
<dbReference type="Proteomes" id="UP001310890">
    <property type="component" value="Unassembled WGS sequence"/>
</dbReference>
<dbReference type="InterPro" id="IPR041899">
    <property type="entry name" value="MAGE_WH2"/>
</dbReference>
<dbReference type="InterPro" id="IPR041898">
    <property type="entry name" value="MAGE_WH1"/>
</dbReference>
<gene>
    <name evidence="3" type="ORF">LTR62_007874</name>
</gene>
<dbReference type="PANTHER" id="PTHR11736:SF14">
    <property type="entry name" value="NSE3 HOMOLOG, SMC5-SMC6 COMPLEX COMPONENT"/>
    <property type="match status" value="1"/>
</dbReference>
<reference evidence="3" key="1">
    <citation type="submission" date="2023-08" db="EMBL/GenBank/DDBJ databases">
        <title>Black Yeasts Isolated from many extreme environments.</title>
        <authorList>
            <person name="Coleine C."/>
            <person name="Stajich J.E."/>
            <person name="Selbmann L."/>
        </authorList>
    </citation>
    <scope>NUCLEOTIDE SEQUENCE</scope>
    <source>
        <strain evidence="3">CCFEE 5401</strain>
    </source>
</reference>
<feature type="domain" description="MAGE" evidence="2">
    <location>
        <begin position="50"/>
        <end position="249"/>
    </location>
</feature>
<dbReference type="InterPro" id="IPR002190">
    <property type="entry name" value="MHD_dom"/>
</dbReference>
<feature type="region of interest" description="Disordered" evidence="1">
    <location>
        <begin position="281"/>
        <end position="322"/>
    </location>
</feature>
<feature type="compositionally biased region" description="Acidic residues" evidence="1">
    <location>
        <begin position="311"/>
        <end position="322"/>
    </location>
</feature>
<dbReference type="PANTHER" id="PTHR11736">
    <property type="entry name" value="MELANOMA-ASSOCIATED ANTIGEN MAGE ANTIGEN"/>
    <property type="match status" value="1"/>
</dbReference>
<proteinExistence type="predicted"/>
<evidence type="ECO:0000259" key="2">
    <source>
        <dbReference type="SMART" id="SM01373"/>
    </source>
</evidence>
<dbReference type="Gene3D" id="1.10.10.1210">
    <property type="entry name" value="MAGE homology domain, winged helix WH2 motif"/>
    <property type="match status" value="1"/>
</dbReference>
<dbReference type="GO" id="GO:0005634">
    <property type="term" value="C:nucleus"/>
    <property type="evidence" value="ECO:0007669"/>
    <property type="project" value="TreeGrafter"/>
</dbReference>
<protein>
    <recommendedName>
        <fullName evidence="2">MAGE domain-containing protein</fullName>
    </recommendedName>
</protein>
<dbReference type="InterPro" id="IPR037445">
    <property type="entry name" value="MAGE"/>
</dbReference>
<dbReference type="AlphaFoldDB" id="A0AAN7YM40"/>
<evidence type="ECO:0000313" key="3">
    <source>
        <dbReference type="EMBL" id="KAK5108727.1"/>
    </source>
</evidence>
<sequence length="322" mass="36074">MNRQDSPGPATQRRRRTERSEENEGGGYGGDHPHDAADSRGNMETMVKKLVRLALACEYQRRPIRRTDISEKVLGTAGARKFKDVFLQSQLRLRSVFGMEMVELPAREKVTLAQKRAAQSQSQSKSAPASYILISVLPTQFHDSVILPPPAVPSQVEESKYISIYTTLISLISLSGGQLNETKMHRYLRRLQMEDNTPVAGYNKTENLLKRIERENYLVKVKEVVGTGDEDVYWTVGPRGRVEVGDDGVAGLTKAVYGEMDEEGEAELDRRIARSLALNERVLPSKAREAKDAGGGQKARGRKKKGRREEEEGESSQEEEEE</sequence>